<dbReference type="Pfam" id="PF04986">
    <property type="entry name" value="Y2_Tnp"/>
    <property type="match status" value="1"/>
</dbReference>
<evidence type="ECO:0000259" key="2">
    <source>
        <dbReference type="Pfam" id="PF14319"/>
    </source>
</evidence>
<feature type="domain" description="Transposase zinc-binding" evidence="2">
    <location>
        <begin position="7"/>
        <end position="95"/>
    </location>
</feature>
<protein>
    <submittedName>
        <fullName evidence="3">IS91 family transposase</fullName>
    </submittedName>
</protein>
<sequence>MELADILRQQEKAGLEQYGLNLSQRKVWRAITACRTAALGGHIERCDQCRMTRHIYHSCRNRHCPKCQSRTKDQWLAARQRECLNVPYTHLVFTIPHALNGLAASHFRLITDILFSASAETLLAFAANPRWLGGVPAITLVLHTWTQTLQRHLHIHALMPNGALDEDGQWKQSRRGFLFPVKALSKVFREKFIDALKLARIDGRISKERMDDTASKQLLLELRQHDWVVYAKAPLGGPQQVLDYLSRYTHRVGISNERLLSFHDGQVRFKVRDNAHAGKKRIEQLSTNEFTRRFLQHVLPTGFKRIRHYGVLANCHKREKLAQCRLALQMPQPQPAIIESVQAFMLRVNQIDVLCCPHCGHGTMQVIDIIVAVKNRPVLTTGPPP</sequence>
<comment type="caution">
    <text evidence="3">The sequence shown here is derived from an EMBL/GenBank/DDBJ whole genome shotgun (WGS) entry which is preliminary data.</text>
</comment>
<dbReference type="Pfam" id="PF14319">
    <property type="entry name" value="Zn_Tnp_IS91"/>
    <property type="match status" value="1"/>
</dbReference>
<proteinExistence type="predicted"/>
<name>A0ABR6X9V5_9BURK</name>
<accession>A0ABR6X9V5</accession>
<dbReference type="EMBL" id="JACOFW010000058">
    <property type="protein sequence ID" value="MBC3809718.1"/>
    <property type="molecule type" value="Genomic_DNA"/>
</dbReference>
<dbReference type="InterPro" id="IPR007069">
    <property type="entry name" value="Transposase_32"/>
</dbReference>
<feature type="domain" description="Transposase IS801/IS1294" evidence="1">
    <location>
        <begin position="138"/>
        <end position="317"/>
    </location>
</feature>
<dbReference type="Proteomes" id="UP000648257">
    <property type="component" value="Unassembled WGS sequence"/>
</dbReference>
<evidence type="ECO:0000259" key="1">
    <source>
        <dbReference type="Pfam" id="PF04986"/>
    </source>
</evidence>
<dbReference type="InterPro" id="IPR054832">
    <property type="entry name" value="transpos_IS91"/>
</dbReference>
<reference evidence="3 4" key="1">
    <citation type="submission" date="2020-08" db="EMBL/GenBank/DDBJ databases">
        <title>Novel species isolated from subtropical streams in China.</title>
        <authorList>
            <person name="Lu H."/>
        </authorList>
    </citation>
    <scope>NUCLEOTIDE SEQUENCE [LARGE SCALE GENOMIC DNA]</scope>
    <source>
        <strain evidence="3 4">KACC 16656</strain>
    </source>
</reference>
<dbReference type="PANTHER" id="PTHR37023">
    <property type="entry name" value="TRANSPOSASE"/>
    <property type="match status" value="1"/>
</dbReference>
<evidence type="ECO:0000313" key="3">
    <source>
        <dbReference type="EMBL" id="MBC3809718.1"/>
    </source>
</evidence>
<keyword evidence="4" id="KW-1185">Reference proteome</keyword>
<dbReference type="PANTHER" id="PTHR37023:SF1">
    <property type="entry name" value="ISSOD25 TRANSPOSASE TNPA_ISSOD25"/>
    <property type="match status" value="1"/>
</dbReference>
<dbReference type="NCBIfam" id="NF033538">
    <property type="entry name" value="transpos_IS91"/>
    <property type="match status" value="1"/>
</dbReference>
<dbReference type="InterPro" id="IPR026889">
    <property type="entry name" value="Zn_Tnp"/>
</dbReference>
<gene>
    <name evidence="3" type="ORF">H8K52_20505</name>
</gene>
<evidence type="ECO:0000313" key="4">
    <source>
        <dbReference type="Proteomes" id="UP000648257"/>
    </source>
</evidence>
<organism evidence="3 4">
    <name type="scientific">Undibacterium seohonense</name>
    <dbReference type="NCBI Taxonomy" id="1344950"/>
    <lineage>
        <taxon>Bacteria</taxon>
        <taxon>Pseudomonadati</taxon>
        <taxon>Pseudomonadota</taxon>
        <taxon>Betaproteobacteria</taxon>
        <taxon>Burkholderiales</taxon>
        <taxon>Oxalobacteraceae</taxon>
        <taxon>Undibacterium</taxon>
    </lineage>
</organism>